<sequence length="362" mass="38217">MSASLFNAATTRTTSSITSSSSSSSFSRRLLSTTTTSSSLKSTTNNNNNNRKVGRGAVVVVNAVYSEKNLGSATVRGTVRKSNEDRLAATFNPTPQPGKPSVIISALDGHGGDAVSDWLSKNLHQTITKNMNPDKFPLEALSESCIECDEVCIAPPEGFWASFGERGIGGAKCGSTLALAAIVDGNKLCTANVGDARVLLIRDGKAVQLSVDHIPDDENERKRIDRGNPNLRKSMVEFTNGTWRVGGVLALSRAFGDSFLKTSGKFEGIGEKNADYGSGFGLNAEPDCAFEQITEKDTWVLCASDGLFENEVRGGGGGLTNEKIAEMLNATTADPQTVAKELIAAAVKGGSTDDITVQVLKL</sequence>
<dbReference type="OrthoDB" id="10264738at2759"/>
<dbReference type="Gene3D" id="3.60.40.10">
    <property type="entry name" value="PPM-type phosphatase domain"/>
    <property type="match status" value="1"/>
</dbReference>
<dbReference type="Proteomes" id="UP000198341">
    <property type="component" value="Chromosome 17"/>
</dbReference>
<evidence type="ECO:0000313" key="4">
    <source>
        <dbReference type="Proteomes" id="UP000198341"/>
    </source>
</evidence>
<dbReference type="SMART" id="SM00332">
    <property type="entry name" value="PP2Cc"/>
    <property type="match status" value="1"/>
</dbReference>
<dbReference type="KEGG" id="bpg:Bathy17g02130"/>
<dbReference type="GO" id="GO:0004722">
    <property type="term" value="F:protein serine/threonine phosphatase activity"/>
    <property type="evidence" value="ECO:0007669"/>
    <property type="project" value="InterPro"/>
</dbReference>
<dbReference type="Pfam" id="PF00481">
    <property type="entry name" value="PP2C"/>
    <property type="match status" value="1"/>
</dbReference>
<feature type="domain" description="PPM-type phosphatase" evidence="2">
    <location>
        <begin position="69"/>
        <end position="362"/>
    </location>
</feature>
<dbReference type="EMBL" id="FO082262">
    <property type="protein sequence ID" value="CCO20556.1"/>
    <property type="molecule type" value="Genomic_DNA"/>
</dbReference>
<accession>K8ER79</accession>
<organism evidence="3 4">
    <name type="scientific">Bathycoccus prasinos</name>
    <dbReference type="NCBI Taxonomy" id="41875"/>
    <lineage>
        <taxon>Eukaryota</taxon>
        <taxon>Viridiplantae</taxon>
        <taxon>Chlorophyta</taxon>
        <taxon>Mamiellophyceae</taxon>
        <taxon>Mamiellales</taxon>
        <taxon>Bathycoccaceae</taxon>
        <taxon>Bathycoccus</taxon>
    </lineage>
</organism>
<dbReference type="InterPro" id="IPR015655">
    <property type="entry name" value="PP2C"/>
</dbReference>
<dbReference type="PANTHER" id="PTHR47992">
    <property type="entry name" value="PROTEIN PHOSPHATASE"/>
    <property type="match status" value="1"/>
</dbReference>
<dbReference type="eggNOG" id="KOG0698">
    <property type="taxonomic scope" value="Eukaryota"/>
</dbReference>
<name>K8ER79_9CHLO</name>
<dbReference type="InterPro" id="IPR036457">
    <property type="entry name" value="PPM-type-like_dom_sf"/>
</dbReference>
<dbReference type="AlphaFoldDB" id="K8ER79"/>
<protein>
    <recommendedName>
        <fullName evidence="2">PPM-type phosphatase domain-containing protein</fullName>
    </recommendedName>
</protein>
<dbReference type="GeneID" id="19010982"/>
<dbReference type="SUPFAM" id="SSF81606">
    <property type="entry name" value="PP2C-like"/>
    <property type="match status" value="1"/>
</dbReference>
<gene>
    <name evidence="3" type="ordered locus">Bathy17g02130</name>
</gene>
<dbReference type="CDD" id="cd00143">
    <property type="entry name" value="PP2Cc"/>
    <property type="match status" value="1"/>
</dbReference>
<dbReference type="RefSeq" id="XP_007508452.1">
    <property type="nucleotide sequence ID" value="XM_007508390.1"/>
</dbReference>
<dbReference type="PROSITE" id="PS51746">
    <property type="entry name" value="PPM_2"/>
    <property type="match status" value="1"/>
</dbReference>
<feature type="region of interest" description="Disordered" evidence="1">
    <location>
        <begin position="1"/>
        <end position="54"/>
    </location>
</feature>
<feature type="compositionally biased region" description="Low complexity" evidence="1">
    <location>
        <begin position="10"/>
        <end position="54"/>
    </location>
</feature>
<evidence type="ECO:0000256" key="1">
    <source>
        <dbReference type="SAM" id="MobiDB-lite"/>
    </source>
</evidence>
<reference evidence="3 4" key="1">
    <citation type="submission" date="2011-10" db="EMBL/GenBank/DDBJ databases">
        <authorList>
            <person name="Genoscope - CEA"/>
        </authorList>
    </citation>
    <scope>NUCLEOTIDE SEQUENCE [LARGE SCALE GENOMIC DNA]</scope>
    <source>
        <strain evidence="3 4">RCC 1105</strain>
    </source>
</reference>
<dbReference type="STRING" id="41875.K8ER79"/>
<evidence type="ECO:0000259" key="2">
    <source>
        <dbReference type="PROSITE" id="PS51746"/>
    </source>
</evidence>
<dbReference type="InterPro" id="IPR001932">
    <property type="entry name" value="PPM-type_phosphatase-like_dom"/>
</dbReference>
<proteinExistence type="predicted"/>
<evidence type="ECO:0000313" key="3">
    <source>
        <dbReference type="EMBL" id="CCO20556.1"/>
    </source>
</evidence>
<keyword evidence="4" id="KW-1185">Reference proteome</keyword>